<dbReference type="Pfam" id="PF03816">
    <property type="entry name" value="LytR_cpsA_psr"/>
    <property type="match status" value="1"/>
</dbReference>
<proteinExistence type="inferred from homology"/>
<evidence type="ECO:0000256" key="4">
    <source>
        <dbReference type="ARBA" id="ARBA00022692"/>
    </source>
</evidence>
<accession>A0A1L8WSD8</accession>
<comment type="caution">
    <text evidence="15">The sequence shown here is derived from an EMBL/GenBank/DDBJ whole genome shotgun (WGS) entry which is preliminary data.</text>
</comment>
<comment type="subcellular location">
    <subcellularLocation>
        <location evidence="1">Cell membrane</location>
        <topology evidence="1">Single-pass type II membrane protein</topology>
    </subcellularLocation>
</comment>
<dbReference type="EMBL" id="JXLB01000001">
    <property type="protein sequence ID" value="OJG83929.1"/>
    <property type="molecule type" value="Genomic_DNA"/>
</dbReference>
<feature type="transmembrane region" description="Helical" evidence="13">
    <location>
        <begin position="120"/>
        <end position="143"/>
    </location>
</feature>
<evidence type="ECO:0000256" key="8">
    <source>
        <dbReference type="ARBA" id="ARBA00023136"/>
    </source>
</evidence>
<dbReference type="AlphaFoldDB" id="A0A1L8WSD8"/>
<dbReference type="STRING" id="150033.RV14_GL000106"/>
<name>A0A1L8WSD8_9ENTE</name>
<keyword evidence="5" id="KW-0735">Signal-anchor</keyword>
<evidence type="ECO:0000256" key="5">
    <source>
        <dbReference type="ARBA" id="ARBA00022968"/>
    </source>
</evidence>
<evidence type="ECO:0000256" key="6">
    <source>
        <dbReference type="ARBA" id="ARBA00022989"/>
    </source>
</evidence>
<evidence type="ECO:0000256" key="11">
    <source>
        <dbReference type="ARBA" id="ARBA00040752"/>
    </source>
</evidence>
<evidence type="ECO:0000313" key="16">
    <source>
        <dbReference type="Proteomes" id="UP000182152"/>
    </source>
</evidence>
<dbReference type="GO" id="GO:0005886">
    <property type="term" value="C:plasma membrane"/>
    <property type="evidence" value="ECO:0007669"/>
    <property type="project" value="UniProtKB-SubCell"/>
</dbReference>
<evidence type="ECO:0000256" key="2">
    <source>
        <dbReference type="ARBA" id="ARBA00006068"/>
    </source>
</evidence>
<dbReference type="PANTHER" id="PTHR33392:SF8">
    <property type="entry name" value="REGULATORY PROTEIN MSRR"/>
    <property type="match status" value="1"/>
</dbReference>
<dbReference type="Proteomes" id="UP000182152">
    <property type="component" value="Unassembled WGS sequence"/>
</dbReference>
<comment type="function">
    <text evidence="10">Involved in SarA attenuation. Affects resistance to oxacillin and teicoplanin, as well as the synthesis of virulence factors.</text>
</comment>
<protein>
    <recommendedName>
        <fullName evidence="11">Regulatory protein MsrR</fullName>
    </recommendedName>
</protein>
<dbReference type="NCBIfam" id="TIGR00350">
    <property type="entry name" value="lytR_cpsA_psr"/>
    <property type="match status" value="1"/>
</dbReference>
<reference evidence="15 16" key="1">
    <citation type="submission" date="2014-12" db="EMBL/GenBank/DDBJ databases">
        <title>Draft genome sequences of 29 type strains of Enterococci.</title>
        <authorList>
            <person name="Zhong Z."/>
            <person name="Sun Z."/>
            <person name="Liu W."/>
            <person name="Zhang W."/>
            <person name="Zhang H."/>
        </authorList>
    </citation>
    <scope>NUCLEOTIDE SEQUENCE [LARGE SCALE GENOMIC DNA]</scope>
    <source>
        <strain evidence="15 16">DSM 15687</strain>
    </source>
</reference>
<dbReference type="InterPro" id="IPR004474">
    <property type="entry name" value="LytR_CpsA_psr"/>
</dbReference>
<keyword evidence="16" id="KW-1185">Reference proteome</keyword>
<dbReference type="Gene3D" id="3.40.630.190">
    <property type="entry name" value="LCP protein"/>
    <property type="match status" value="1"/>
</dbReference>
<feature type="domain" description="Cell envelope-related transcriptional attenuator" evidence="14">
    <location>
        <begin position="183"/>
        <end position="326"/>
    </location>
</feature>
<evidence type="ECO:0000313" key="15">
    <source>
        <dbReference type="EMBL" id="OJG83929.1"/>
    </source>
</evidence>
<evidence type="ECO:0000256" key="1">
    <source>
        <dbReference type="ARBA" id="ARBA00004401"/>
    </source>
</evidence>
<keyword evidence="7" id="KW-0805">Transcription regulation</keyword>
<dbReference type="InterPro" id="IPR050922">
    <property type="entry name" value="LytR/CpsA/Psr_CW_biosynth"/>
</dbReference>
<evidence type="ECO:0000256" key="7">
    <source>
        <dbReference type="ARBA" id="ARBA00023015"/>
    </source>
</evidence>
<evidence type="ECO:0000256" key="13">
    <source>
        <dbReference type="SAM" id="Phobius"/>
    </source>
</evidence>
<feature type="compositionally biased region" description="Basic and acidic residues" evidence="12">
    <location>
        <begin position="46"/>
        <end position="57"/>
    </location>
</feature>
<evidence type="ECO:0000256" key="10">
    <source>
        <dbReference type="ARBA" id="ARBA00037178"/>
    </source>
</evidence>
<evidence type="ECO:0000259" key="14">
    <source>
        <dbReference type="Pfam" id="PF03816"/>
    </source>
</evidence>
<keyword evidence="8 13" id="KW-0472">Membrane</keyword>
<feature type="region of interest" description="Disordered" evidence="12">
    <location>
        <begin position="34"/>
        <end position="68"/>
    </location>
</feature>
<evidence type="ECO:0000256" key="12">
    <source>
        <dbReference type="SAM" id="MobiDB-lite"/>
    </source>
</evidence>
<evidence type="ECO:0000256" key="3">
    <source>
        <dbReference type="ARBA" id="ARBA00022475"/>
    </source>
</evidence>
<keyword evidence="9" id="KW-0804">Transcription</keyword>
<dbReference type="PANTHER" id="PTHR33392">
    <property type="entry name" value="POLYISOPRENYL-TEICHOIC ACID--PEPTIDOGLYCAN TEICHOIC ACID TRANSFERASE TAGU"/>
    <property type="match status" value="1"/>
</dbReference>
<evidence type="ECO:0000256" key="9">
    <source>
        <dbReference type="ARBA" id="ARBA00023163"/>
    </source>
</evidence>
<sequence length="408" mass="46311">MLDLLEKHRGGTKMSRMDRHKNIHKKAKPLIERGSFFRRERKSKKDRNSYIEQEKTKHLSHQSQEYKAKEEKGSFSSVWTPYFSQKMSEKKTYQSKKGFFKRKKMLTDDRSKMKRSWKKIILGVALFFVLFSASSFFVGKWIAEHDTSLSSVTAEKFKGMQSSSGAHNILILGSDTRGEDSGRADTIMLLQLDGPAHKPKLISFMRDSFVTIPGVGQNKINSAYAYGGAELVRQTLKENFGLDCQYYAKVDFKSFEKVIDALFVNGVKIKAEKSLNLDGVDIKKGIQKMNGHVLLQYARFRMDEEGDFGRVRRQQQVMNAIFNQLKNPLNLFRSPYAAGKAIGYTSTDIPSLFMVKNLFSIMRGMGGIDRLSVPVNGSWNFGNSSYAGSILVIDNEANKTAVSQFLSK</sequence>
<keyword evidence="4 13" id="KW-0812">Transmembrane</keyword>
<organism evidence="15 16">
    <name type="scientific">Enterococcus ratti</name>
    <dbReference type="NCBI Taxonomy" id="150033"/>
    <lineage>
        <taxon>Bacteria</taxon>
        <taxon>Bacillati</taxon>
        <taxon>Bacillota</taxon>
        <taxon>Bacilli</taxon>
        <taxon>Lactobacillales</taxon>
        <taxon>Enterococcaceae</taxon>
        <taxon>Enterococcus</taxon>
    </lineage>
</organism>
<keyword evidence="6 13" id="KW-1133">Transmembrane helix</keyword>
<gene>
    <name evidence="15" type="ORF">RV14_GL000106</name>
</gene>
<comment type="similarity">
    <text evidence="2">Belongs to the LytR/CpsA/Psr (LCP) family.</text>
</comment>
<keyword evidence="3" id="KW-1003">Cell membrane</keyword>